<organism evidence="2 3">
    <name type="scientific">Paenibacillus agaridevorans</name>
    <dbReference type="NCBI Taxonomy" id="171404"/>
    <lineage>
        <taxon>Bacteria</taxon>
        <taxon>Bacillati</taxon>
        <taxon>Bacillota</taxon>
        <taxon>Bacilli</taxon>
        <taxon>Bacillales</taxon>
        <taxon>Paenibacillaceae</taxon>
        <taxon>Paenibacillus</taxon>
    </lineage>
</organism>
<dbReference type="InterPro" id="IPR006626">
    <property type="entry name" value="PbH1"/>
</dbReference>
<gene>
    <name evidence="2" type="ORF">PAT3040_02190</name>
</gene>
<dbReference type="Gene3D" id="2.160.20.10">
    <property type="entry name" value="Single-stranded right-handed beta-helix, Pectin lyase-like"/>
    <property type="match status" value="2"/>
</dbReference>
<dbReference type="Proteomes" id="UP000245202">
    <property type="component" value="Unassembled WGS sequence"/>
</dbReference>
<reference evidence="2 3" key="1">
    <citation type="submission" date="2017-08" db="EMBL/GenBank/DDBJ databases">
        <title>Substantial Increase in Enzyme Production by Combined Drug-Resistance Mutations in Paenibacillus agaridevorans.</title>
        <authorList>
            <person name="Tanaka Y."/>
            <person name="Funane K."/>
            <person name="Hosaka T."/>
            <person name="Shiwa Y."/>
            <person name="Fujita N."/>
            <person name="Miyazaki T."/>
            <person name="Yoshikawa H."/>
            <person name="Murakami K."/>
            <person name="Kasahara K."/>
            <person name="Inaoka T."/>
            <person name="Hiraga Y."/>
            <person name="Ochi K."/>
        </authorList>
    </citation>
    <scope>NUCLEOTIDE SEQUENCE [LARGE SCALE GENOMIC DNA]</scope>
    <source>
        <strain evidence="2 3">T-3040</strain>
    </source>
</reference>
<dbReference type="EMBL" id="BDQX01000099">
    <property type="protein sequence ID" value="GBG07634.1"/>
    <property type="molecule type" value="Genomic_DNA"/>
</dbReference>
<evidence type="ECO:0000313" key="2">
    <source>
        <dbReference type="EMBL" id="GBG07634.1"/>
    </source>
</evidence>
<protein>
    <recommendedName>
        <fullName evidence="1">Periplasmic copper-binding protein NosD beta helix domain-containing protein</fullName>
    </recommendedName>
</protein>
<dbReference type="InterPro" id="IPR011050">
    <property type="entry name" value="Pectin_lyase_fold/virulence"/>
</dbReference>
<sequence>MAGLPAKPYTDANYLQADKNVQGFNNALQWAYENGYRMVIVPTGSYAICYPRTIMVTQSNMTFDFGGSTLKVIYDSTRKSPFDTRTGVTDFYNFPGRDSSGNDGVSIKLQSVTDSHIRNLILIGDKADRSFTNSAEAAIEWTYGIQIVRGSSYCSVRNCTISSYMGDGISLDSTGFFDYAEFALGLTVNDINRATGAVIPATGKTLVSQLLTIPTTGYSSFLVAGAGYSRQTAITNKEVDVAYYAADNTYLGYYSNKKIYTPISIPPEARKFRFLFNNETNTAKNMQMTLKFGLTPHHNTIEYNEVYNLHRGGITLGGNYNIVQHNSIHDGTGVLDRKPIFPDPTRYGINQEDSYGDNCVVRNNLFYNLFHGALIGCWTIEIHNNHFYNLSSIGINLYSLHMANVRENYLYRCQTGIGLMDAHLPHAHVNIEDNTIAYASNAGLGGTGYDVYFYGNTLIDTNSFAMADDDTIICRGNHFVWTDQFSGIPTVTANRVEQCSFEGWNAQREFTLKAYEASDSVFTNLNVRIETRNGAKTAENVLFRSSAFTRCILNNHQLSTRQRQVQINGSKLTDTVVKLGNINTPEESPLTTLNECDLYANTITYMFQGEFNTGVGRIEVNRCRIIIANSTFAYLLTNVFNVASTIIFSIKRSTLTYTGTGRLNLQYYNPTNKRAVRLFATSRNILRNINPPAPEAGIVIEYDPDIEGLAPPTDGVWFKGDIYGNAAPSAGGNVGWVCVSPGPASDIPWRASAARIRGDRVFASGRVYEAMNSGTSGTSSPAWPIGSGSTVSDGTVTWQEVGPLAYFRAYGTIF</sequence>
<comment type="caution">
    <text evidence="2">The sequence shown here is derived from an EMBL/GenBank/DDBJ whole genome shotgun (WGS) entry which is preliminary data.</text>
</comment>
<dbReference type="InterPro" id="IPR007742">
    <property type="entry name" value="NosD_dom"/>
</dbReference>
<feature type="domain" description="Periplasmic copper-binding protein NosD beta helix" evidence="1">
    <location>
        <begin position="297"/>
        <end position="466"/>
    </location>
</feature>
<accession>A0A2R5EW74</accession>
<evidence type="ECO:0000313" key="3">
    <source>
        <dbReference type="Proteomes" id="UP000245202"/>
    </source>
</evidence>
<dbReference type="SMART" id="SM00710">
    <property type="entry name" value="PbH1"/>
    <property type="match status" value="6"/>
</dbReference>
<proteinExistence type="predicted"/>
<keyword evidence="3" id="KW-1185">Reference proteome</keyword>
<dbReference type="SUPFAM" id="SSF51126">
    <property type="entry name" value="Pectin lyase-like"/>
    <property type="match status" value="1"/>
</dbReference>
<dbReference type="InterPro" id="IPR012334">
    <property type="entry name" value="Pectin_lyas_fold"/>
</dbReference>
<evidence type="ECO:0000259" key="1">
    <source>
        <dbReference type="Pfam" id="PF05048"/>
    </source>
</evidence>
<dbReference type="AlphaFoldDB" id="A0A2R5EW74"/>
<name>A0A2R5EW74_9BACL</name>
<dbReference type="Pfam" id="PF05048">
    <property type="entry name" value="NosD"/>
    <property type="match status" value="1"/>
</dbReference>